<gene>
    <name evidence="7" type="ORF">IAB16_03805</name>
</gene>
<protein>
    <recommendedName>
        <fullName evidence="6">SAM-dependent MTase RsmB/NOP-type domain-containing protein</fullName>
    </recommendedName>
</protein>
<accession>A0A940ID69</accession>
<evidence type="ECO:0000259" key="6">
    <source>
        <dbReference type="PROSITE" id="PS51686"/>
    </source>
</evidence>
<comment type="caution">
    <text evidence="7">The sequence shown here is derived from an EMBL/GenBank/DDBJ whole genome shotgun (WGS) entry which is preliminary data.</text>
</comment>
<dbReference type="InterPro" id="IPR029063">
    <property type="entry name" value="SAM-dependent_MTases_sf"/>
</dbReference>
<dbReference type="AlphaFoldDB" id="A0A940ID69"/>
<dbReference type="EMBL" id="JADINF010000096">
    <property type="protein sequence ID" value="MBO8424120.1"/>
    <property type="molecule type" value="Genomic_DNA"/>
</dbReference>
<dbReference type="GO" id="GO:0003723">
    <property type="term" value="F:RNA binding"/>
    <property type="evidence" value="ECO:0007669"/>
    <property type="project" value="UniProtKB-UniRule"/>
</dbReference>
<dbReference type="SUPFAM" id="SSF48013">
    <property type="entry name" value="NusB-like"/>
    <property type="match status" value="1"/>
</dbReference>
<feature type="binding site" evidence="5">
    <location>
        <position position="285"/>
    </location>
    <ligand>
        <name>S-adenosyl-L-methionine</name>
        <dbReference type="ChEBI" id="CHEBI:59789"/>
    </ligand>
</feature>
<dbReference type="CDD" id="cd02440">
    <property type="entry name" value="AdoMet_MTases"/>
    <property type="match status" value="1"/>
</dbReference>
<dbReference type="InterPro" id="IPR049560">
    <property type="entry name" value="MeTrfase_RsmB-F_NOP2_cat"/>
</dbReference>
<dbReference type="InterPro" id="IPR035926">
    <property type="entry name" value="NusB-like_sf"/>
</dbReference>
<feature type="binding site" evidence="5">
    <location>
        <position position="303"/>
    </location>
    <ligand>
        <name>S-adenosyl-L-methionine</name>
        <dbReference type="ChEBI" id="CHEBI:59789"/>
    </ligand>
</feature>
<dbReference type="PROSITE" id="PS51686">
    <property type="entry name" value="SAM_MT_RSMB_NOP"/>
    <property type="match status" value="1"/>
</dbReference>
<keyword evidence="2 5" id="KW-0808">Transferase</keyword>
<dbReference type="GO" id="GO:0006355">
    <property type="term" value="P:regulation of DNA-templated transcription"/>
    <property type="evidence" value="ECO:0007669"/>
    <property type="project" value="InterPro"/>
</dbReference>
<dbReference type="InterPro" id="IPR023267">
    <property type="entry name" value="RCMT"/>
</dbReference>
<keyword evidence="3 5" id="KW-0949">S-adenosyl-L-methionine</keyword>
<feature type="binding site" evidence="5">
    <location>
        <position position="259"/>
    </location>
    <ligand>
        <name>S-adenosyl-L-methionine</name>
        <dbReference type="ChEBI" id="CHEBI:59789"/>
    </ligand>
</feature>
<dbReference type="InterPro" id="IPR006027">
    <property type="entry name" value="NusB_RsmB_TIM44"/>
</dbReference>
<sequence>MDATTLGKSYYILDKVLRAGAYLNIELNSLKDDGDKNTVVKLVYGTLENYYECVYVLKSLVVRMPKPKFRALLFQAIYALRHMGAAPYAVVDSSVELAARIGGSDIKGFVNAVLKKVAAGKPEKMPSEDSDEGLEIAANAPLWLVKRIEKEGYDAVNVLKPRAEKRKHIRLTSKCSDGEFDEKGANAERSETGGYYVDVTPAISALIAEGKAVYQSPSSMAAVEAFGDLSGKRFLDLCAAPGGKAVFAAERGAEVTACDIHPHRTELIGAYAKRVGVNIKTLTNDGTVYREEFDSAFDCVLTDVPCSGLGVISSRPDIALNRKSEDIEALTKIQSALISVAARYVKPGGLLVYSTCTLTACENGDRIEKFLKGNGEFCIEGYGIVAEGIRTILPDDRMDGFFIARMRRKA</sequence>
<comment type="similarity">
    <text evidence="5">Belongs to the class I-like SAM-binding methyltransferase superfamily. RsmB/NOP family.</text>
</comment>
<evidence type="ECO:0000256" key="3">
    <source>
        <dbReference type="ARBA" id="ARBA00022691"/>
    </source>
</evidence>
<proteinExistence type="inferred from homology"/>
<feature type="binding site" evidence="5">
    <location>
        <begin position="238"/>
        <end position="244"/>
    </location>
    <ligand>
        <name>S-adenosyl-L-methionine</name>
        <dbReference type="ChEBI" id="CHEBI:59789"/>
    </ligand>
</feature>
<name>A0A940ID69_9FIRM</name>
<evidence type="ECO:0000256" key="4">
    <source>
        <dbReference type="ARBA" id="ARBA00022884"/>
    </source>
</evidence>
<evidence type="ECO:0000256" key="1">
    <source>
        <dbReference type="ARBA" id="ARBA00022603"/>
    </source>
</evidence>
<dbReference type="InterPro" id="IPR001678">
    <property type="entry name" value="MeTrfase_RsmB-F_NOP2_dom"/>
</dbReference>
<keyword evidence="1 5" id="KW-0489">Methyltransferase</keyword>
<reference evidence="7" key="1">
    <citation type="submission" date="2020-10" db="EMBL/GenBank/DDBJ databases">
        <authorList>
            <person name="Gilroy R."/>
        </authorList>
    </citation>
    <scope>NUCLEOTIDE SEQUENCE</scope>
    <source>
        <strain evidence="7">517</strain>
    </source>
</reference>
<dbReference type="Pfam" id="PF01189">
    <property type="entry name" value="Methyltr_RsmB-F"/>
    <property type="match status" value="1"/>
</dbReference>
<dbReference type="PRINTS" id="PR02008">
    <property type="entry name" value="RCMTFAMILY"/>
</dbReference>
<dbReference type="GO" id="GO:0001510">
    <property type="term" value="P:RNA methylation"/>
    <property type="evidence" value="ECO:0007669"/>
    <property type="project" value="InterPro"/>
</dbReference>
<dbReference type="Pfam" id="PF01029">
    <property type="entry name" value="NusB"/>
    <property type="match status" value="1"/>
</dbReference>
<keyword evidence="4 5" id="KW-0694">RNA-binding</keyword>
<dbReference type="PANTHER" id="PTHR22807:SF53">
    <property type="entry name" value="RIBOSOMAL RNA SMALL SUBUNIT METHYLTRANSFERASE B-RELATED"/>
    <property type="match status" value="1"/>
</dbReference>
<evidence type="ECO:0000313" key="8">
    <source>
        <dbReference type="Proteomes" id="UP000727857"/>
    </source>
</evidence>
<evidence type="ECO:0000313" key="7">
    <source>
        <dbReference type="EMBL" id="MBO8424120.1"/>
    </source>
</evidence>
<dbReference type="Gene3D" id="1.10.940.10">
    <property type="entry name" value="NusB-like"/>
    <property type="match status" value="1"/>
</dbReference>
<reference evidence="7" key="2">
    <citation type="journal article" date="2021" name="PeerJ">
        <title>Extensive microbial diversity within the chicken gut microbiome revealed by metagenomics and culture.</title>
        <authorList>
            <person name="Gilroy R."/>
            <person name="Ravi A."/>
            <person name="Getino M."/>
            <person name="Pursley I."/>
            <person name="Horton D.L."/>
            <person name="Alikhan N.F."/>
            <person name="Baker D."/>
            <person name="Gharbi K."/>
            <person name="Hall N."/>
            <person name="Watson M."/>
            <person name="Adriaenssens E.M."/>
            <person name="Foster-Nyarko E."/>
            <person name="Jarju S."/>
            <person name="Secka A."/>
            <person name="Antonio M."/>
            <person name="Oren A."/>
            <person name="Chaudhuri R.R."/>
            <person name="La Ragione R."/>
            <person name="Hildebrand F."/>
            <person name="Pallen M.J."/>
        </authorList>
    </citation>
    <scope>NUCLEOTIDE SEQUENCE</scope>
    <source>
        <strain evidence="7">517</strain>
    </source>
</reference>
<feature type="domain" description="SAM-dependent MTase RsmB/NOP-type" evidence="6">
    <location>
        <begin position="134"/>
        <end position="409"/>
    </location>
</feature>
<dbReference type="Gene3D" id="3.40.50.150">
    <property type="entry name" value="Vaccinia Virus protein VP39"/>
    <property type="match status" value="1"/>
</dbReference>
<feature type="active site" description="Nucleophile" evidence="5">
    <location>
        <position position="356"/>
    </location>
</feature>
<dbReference type="SUPFAM" id="SSF53335">
    <property type="entry name" value="S-adenosyl-L-methionine-dependent methyltransferases"/>
    <property type="match status" value="1"/>
</dbReference>
<dbReference type="PANTHER" id="PTHR22807">
    <property type="entry name" value="NOP2 YEAST -RELATED NOL1/NOP2/FMU SUN DOMAIN-CONTAINING"/>
    <property type="match status" value="1"/>
</dbReference>
<dbReference type="GO" id="GO:0008173">
    <property type="term" value="F:RNA methyltransferase activity"/>
    <property type="evidence" value="ECO:0007669"/>
    <property type="project" value="InterPro"/>
</dbReference>
<dbReference type="Proteomes" id="UP000727857">
    <property type="component" value="Unassembled WGS sequence"/>
</dbReference>
<evidence type="ECO:0000256" key="2">
    <source>
        <dbReference type="ARBA" id="ARBA00022679"/>
    </source>
</evidence>
<evidence type="ECO:0000256" key="5">
    <source>
        <dbReference type="PROSITE-ProRule" id="PRU01023"/>
    </source>
</evidence>
<organism evidence="7 8">
    <name type="scientific">Candidatus Stercoripulliclostridium pullicola</name>
    <dbReference type="NCBI Taxonomy" id="2840953"/>
    <lineage>
        <taxon>Bacteria</taxon>
        <taxon>Bacillati</taxon>
        <taxon>Bacillota</taxon>
        <taxon>Clostridia</taxon>
        <taxon>Eubacteriales</taxon>
        <taxon>Candidatus Stercoripulliclostridium</taxon>
    </lineage>
</organism>